<dbReference type="Proteomes" id="UP000298568">
    <property type="component" value="Chromosome"/>
</dbReference>
<sequence length="350" mass="38984">MVRKIKCAIIRGGTTKGIFIRGEDLPDNSRERDETIMRMFGSGDKWQIDGIGGGNQFASKVMIVWRSEDPNYDVKYMFGQVGVENRFIDWNGVDGNLTAAVGVYAYDEGLVRGVGDEIVEVNALNLNTKKNIMIRFNRKEYEERRKVTAETEWIEPCGSFLDRGCYPIGHGIDIINVENKAVQVSIIDAIALVVAINARDVGLTGYEMPGEENPEILALVEKIREKVGKSLGIVSPLFPLPIIFSLETRDYYTINGEFISRDAHDLSVRVISLGEIHHALSISGGIAMTVASFLPGNLLSNLKPRGENTVRFGHPRGIAEHKVRRDEKGGIKSVIVNREVRSLLEGWAFY</sequence>
<dbReference type="Gene3D" id="3.10.310.10">
    <property type="entry name" value="Diaminopimelate Epimerase, Chain A, domain 1"/>
    <property type="match status" value="2"/>
</dbReference>
<dbReference type="InterPro" id="IPR007400">
    <property type="entry name" value="PrpF-like"/>
</dbReference>
<accession>A0A4D8RYA6</accession>
<comment type="similarity">
    <text evidence="1">Belongs to the PrpF family.</text>
</comment>
<protein>
    <recommendedName>
        <fullName evidence="5">PrpF protein</fullName>
    </recommendedName>
</protein>
<dbReference type="Pfam" id="PF04303">
    <property type="entry name" value="PrpF"/>
    <property type="match status" value="1"/>
</dbReference>
<reference evidence="3 4" key="1">
    <citation type="submission" date="2018-07" db="EMBL/GenBank/DDBJ databases">
        <title>Complete Genome Sequences of Extremely Thermoacidophilic, Metal-Mobilizing Type-Strain Members of the Archaeal Family Sulfolobaceae: Acidianus brierleyi DSM-1651T, Acidianus sulfidivorans DSM-18786T, Metallosphaera hakonensis DSM-7519T, and Metallosphaera prunae DSM-10039T.</title>
        <authorList>
            <person name="Counts J.A."/>
            <person name="Kelly R.M."/>
        </authorList>
    </citation>
    <scope>NUCLEOTIDE SEQUENCE [LARGE SCALE GENOMIC DNA]</scope>
    <source>
        <strain evidence="3 4">Ron 12/II</strain>
    </source>
</reference>
<gene>
    <name evidence="3" type="ORF">DFR88_00330</name>
</gene>
<proteinExistence type="inferred from homology"/>
<dbReference type="PANTHER" id="PTHR43709:SF2">
    <property type="entry name" value="DUF453 DOMAIN PROTEIN (AFU_ORTHOLOGUE AFUA_6G00360)"/>
    <property type="match status" value="1"/>
</dbReference>
<evidence type="ECO:0000256" key="2">
    <source>
        <dbReference type="ARBA" id="ARBA00023235"/>
    </source>
</evidence>
<organism evidence="3 4">
    <name type="scientific">Metallosphaera prunae</name>
    <dbReference type="NCBI Taxonomy" id="47304"/>
    <lineage>
        <taxon>Archaea</taxon>
        <taxon>Thermoproteota</taxon>
        <taxon>Thermoprotei</taxon>
        <taxon>Sulfolobales</taxon>
        <taxon>Sulfolobaceae</taxon>
        <taxon>Metallosphaera</taxon>
    </lineage>
</organism>
<dbReference type="KEGG" id="mpru:DFR88_00330"/>
<dbReference type="PANTHER" id="PTHR43709">
    <property type="entry name" value="ACONITATE ISOMERASE-RELATED"/>
    <property type="match status" value="1"/>
</dbReference>
<dbReference type="EMBL" id="CP031156">
    <property type="protein sequence ID" value="QCO29120.1"/>
    <property type="molecule type" value="Genomic_DNA"/>
</dbReference>
<evidence type="ECO:0000256" key="1">
    <source>
        <dbReference type="ARBA" id="ARBA00007673"/>
    </source>
</evidence>
<keyword evidence="4" id="KW-1185">Reference proteome</keyword>
<dbReference type="GeneID" id="59455291"/>
<evidence type="ECO:0000313" key="4">
    <source>
        <dbReference type="Proteomes" id="UP000298568"/>
    </source>
</evidence>
<dbReference type="AlphaFoldDB" id="A0A4D8RYA6"/>
<keyword evidence="2" id="KW-0413">Isomerase</keyword>
<evidence type="ECO:0000313" key="3">
    <source>
        <dbReference type="EMBL" id="QCO29120.1"/>
    </source>
</evidence>
<name>A0A4D8RYA6_METPR</name>
<dbReference type="GO" id="GO:0016853">
    <property type="term" value="F:isomerase activity"/>
    <property type="evidence" value="ECO:0007669"/>
    <property type="project" value="UniProtKB-KW"/>
</dbReference>
<dbReference type="RefSeq" id="WP_193453330.1">
    <property type="nucleotide sequence ID" value="NZ_CP031156.1"/>
</dbReference>
<dbReference type="SUPFAM" id="SSF54506">
    <property type="entry name" value="Diaminopimelate epimerase-like"/>
    <property type="match status" value="2"/>
</dbReference>
<evidence type="ECO:0008006" key="5">
    <source>
        <dbReference type="Google" id="ProtNLM"/>
    </source>
</evidence>